<evidence type="ECO:0000313" key="3">
    <source>
        <dbReference type="EMBL" id="QGQ93892.1"/>
    </source>
</evidence>
<dbReference type="InterPro" id="IPR036390">
    <property type="entry name" value="WH_DNA-bd_sf"/>
</dbReference>
<dbReference type="PRINTS" id="PR00778">
    <property type="entry name" value="HTHARSR"/>
</dbReference>
<dbReference type="InterPro" id="IPR001845">
    <property type="entry name" value="HTH_ArsR_DNA-bd_dom"/>
</dbReference>
<keyword evidence="1" id="KW-0238">DNA-binding</keyword>
<protein>
    <submittedName>
        <fullName evidence="3">Transcriptional regulator</fullName>
    </submittedName>
</protein>
<reference evidence="4" key="1">
    <citation type="submission" date="2018-11" db="EMBL/GenBank/DDBJ databases">
        <title>Complete genome sequence of Paenibacillus sp. ML311-T8.</title>
        <authorList>
            <person name="Nam Y.-D."/>
            <person name="Kang J."/>
            <person name="Chung W.-H."/>
            <person name="Park Y.S."/>
        </authorList>
    </citation>
    <scope>NUCLEOTIDE SEQUENCE [LARGE SCALE GENOMIC DNA]</scope>
    <source>
        <strain evidence="4">ML311-T8</strain>
    </source>
</reference>
<dbReference type="CDD" id="cd00090">
    <property type="entry name" value="HTH_ARSR"/>
    <property type="match status" value="1"/>
</dbReference>
<name>A0A6B8REJ2_9BACL</name>
<proteinExistence type="predicted"/>
<keyword evidence="4" id="KW-1185">Reference proteome</keyword>
<accession>A0A6B8REJ2</accession>
<dbReference type="Pfam" id="PF12840">
    <property type="entry name" value="HTH_20"/>
    <property type="match status" value="1"/>
</dbReference>
<dbReference type="PANTHER" id="PTHR38600:SF2">
    <property type="entry name" value="SLL0088 PROTEIN"/>
    <property type="match status" value="1"/>
</dbReference>
<evidence type="ECO:0000313" key="4">
    <source>
        <dbReference type="Proteomes" id="UP000426246"/>
    </source>
</evidence>
<dbReference type="RefSeq" id="WP_155698889.1">
    <property type="nucleotide sequence ID" value="NZ_CP034235.1"/>
</dbReference>
<sequence length="116" mass="13670">MVKQYEDNLDAIFHALSDPTRREMVRLLSLQERTVSELAAPFNMSLVAASKHIKVLEHTGLLHRTIVGRTHICSLERQVLTAASKWLYFYEQFWNNQFDGLERELKKDEKDEKEKH</sequence>
<evidence type="ECO:0000259" key="2">
    <source>
        <dbReference type="PROSITE" id="PS50987"/>
    </source>
</evidence>
<dbReference type="PROSITE" id="PS50987">
    <property type="entry name" value="HTH_ARSR_2"/>
    <property type="match status" value="1"/>
</dbReference>
<dbReference type="GO" id="GO:0003677">
    <property type="term" value="F:DNA binding"/>
    <property type="evidence" value="ECO:0007669"/>
    <property type="project" value="UniProtKB-KW"/>
</dbReference>
<dbReference type="SUPFAM" id="SSF46785">
    <property type="entry name" value="Winged helix' DNA-binding domain"/>
    <property type="match status" value="1"/>
</dbReference>
<dbReference type="EMBL" id="CP034235">
    <property type="protein sequence ID" value="QGQ93892.1"/>
    <property type="molecule type" value="Genomic_DNA"/>
</dbReference>
<dbReference type="InterPro" id="IPR036388">
    <property type="entry name" value="WH-like_DNA-bd_sf"/>
</dbReference>
<dbReference type="Proteomes" id="UP000426246">
    <property type="component" value="Chromosome"/>
</dbReference>
<dbReference type="SMART" id="SM00418">
    <property type="entry name" value="HTH_ARSR"/>
    <property type="match status" value="1"/>
</dbReference>
<organism evidence="3 4">
    <name type="scientific">Paenibacillus psychroresistens</name>
    <dbReference type="NCBI Taxonomy" id="1778678"/>
    <lineage>
        <taxon>Bacteria</taxon>
        <taxon>Bacillati</taxon>
        <taxon>Bacillota</taxon>
        <taxon>Bacilli</taxon>
        <taxon>Bacillales</taxon>
        <taxon>Paenibacillaceae</taxon>
        <taxon>Paenibacillus</taxon>
    </lineage>
</organism>
<dbReference type="KEGG" id="ppsc:EHS13_02700"/>
<dbReference type="AlphaFoldDB" id="A0A6B8REJ2"/>
<dbReference type="NCBIfam" id="NF033788">
    <property type="entry name" value="HTH_metalloreg"/>
    <property type="match status" value="1"/>
</dbReference>
<dbReference type="InterPro" id="IPR011991">
    <property type="entry name" value="ArsR-like_HTH"/>
</dbReference>
<gene>
    <name evidence="3" type="ORF">EHS13_02700</name>
</gene>
<dbReference type="GO" id="GO:0003700">
    <property type="term" value="F:DNA-binding transcription factor activity"/>
    <property type="evidence" value="ECO:0007669"/>
    <property type="project" value="InterPro"/>
</dbReference>
<feature type="domain" description="HTH arsR-type" evidence="2">
    <location>
        <begin position="1"/>
        <end position="94"/>
    </location>
</feature>
<dbReference type="Gene3D" id="1.10.10.10">
    <property type="entry name" value="Winged helix-like DNA-binding domain superfamily/Winged helix DNA-binding domain"/>
    <property type="match status" value="1"/>
</dbReference>
<dbReference type="OrthoDB" id="9799175at2"/>
<dbReference type="PANTHER" id="PTHR38600">
    <property type="entry name" value="TRANSCRIPTIONAL REGULATORY PROTEIN"/>
    <property type="match status" value="1"/>
</dbReference>
<evidence type="ECO:0000256" key="1">
    <source>
        <dbReference type="ARBA" id="ARBA00023125"/>
    </source>
</evidence>